<dbReference type="AlphaFoldDB" id="A0A3E1NKD6"/>
<protein>
    <submittedName>
        <fullName evidence="1">Uncharacterized protein</fullName>
    </submittedName>
</protein>
<reference evidence="1 2" key="1">
    <citation type="submission" date="2018-08" db="EMBL/GenBank/DDBJ databases">
        <title>Chitinophaga sp. K20C18050901, a novel bacterium isolated from forest soil.</title>
        <authorList>
            <person name="Wang C."/>
        </authorList>
    </citation>
    <scope>NUCLEOTIDE SEQUENCE [LARGE SCALE GENOMIC DNA]</scope>
    <source>
        <strain evidence="1 2">K20C18050901</strain>
    </source>
</reference>
<dbReference type="RefSeq" id="WP_116857914.1">
    <property type="nucleotide sequence ID" value="NZ_QTJV01000046.1"/>
</dbReference>
<evidence type="ECO:0000313" key="2">
    <source>
        <dbReference type="Proteomes" id="UP000261174"/>
    </source>
</evidence>
<dbReference type="EMBL" id="QTJV01000046">
    <property type="protein sequence ID" value="RFM28392.1"/>
    <property type="molecule type" value="Genomic_DNA"/>
</dbReference>
<dbReference type="OrthoDB" id="1494053at2"/>
<organism evidence="1 2">
    <name type="scientific">Chitinophaga silvisoli</name>
    <dbReference type="NCBI Taxonomy" id="2291814"/>
    <lineage>
        <taxon>Bacteria</taxon>
        <taxon>Pseudomonadati</taxon>
        <taxon>Bacteroidota</taxon>
        <taxon>Chitinophagia</taxon>
        <taxon>Chitinophagales</taxon>
        <taxon>Chitinophagaceae</taxon>
        <taxon>Chitinophaga</taxon>
    </lineage>
</organism>
<comment type="caution">
    <text evidence="1">The sequence shown here is derived from an EMBL/GenBank/DDBJ whole genome shotgun (WGS) entry which is preliminary data.</text>
</comment>
<accession>A0A3E1NKD6</accession>
<proteinExistence type="predicted"/>
<gene>
    <name evidence="1" type="ORF">DXN04_34230</name>
</gene>
<dbReference type="Proteomes" id="UP000261174">
    <property type="component" value="Unassembled WGS sequence"/>
</dbReference>
<evidence type="ECO:0000313" key="1">
    <source>
        <dbReference type="EMBL" id="RFM28392.1"/>
    </source>
</evidence>
<keyword evidence="2" id="KW-1185">Reference proteome</keyword>
<name>A0A3E1NKD6_9BACT</name>
<sequence>MITQELVNRILVEIDALESDFQQHKGSILTEGDLKCQLFSRLQSIIPPPSATMNPEITGTSLHSEVSFFDGNNKLTMLPDITILHPKNLSILHSTEVSISSEGIRYEEYPTKKYTFGGDTIIIELKFCRNEAGLKASDIRRFKKDIEKIIMLQNLSSERTYGRSKIHGIFVVFNKTNIGKSTFESMHVNYNSRERLHVLYKTGGVNFINVNPLQPRL</sequence>